<sequence length="91" mass="9943">MVAITNPFNSSKPFLLATNSLLRVIQTEFVAAEYCTGRMNFAGQLPSALIKQILAVRSNPPLIFVSAGFSSWGWLLSNGRQLPSQKKASRS</sequence>
<dbReference type="EMBL" id="JBBLXS010000192">
    <property type="protein sequence ID" value="MEK0186214.1"/>
    <property type="molecule type" value="Genomic_DNA"/>
</dbReference>
<evidence type="ECO:0000313" key="2">
    <source>
        <dbReference type="Proteomes" id="UP001384579"/>
    </source>
</evidence>
<gene>
    <name evidence="1" type="ORF">WMG39_15345</name>
</gene>
<accession>A0ABU8YP82</accession>
<reference evidence="1 2" key="1">
    <citation type="journal article" date="2020" name="Harmful Algae">
        <title>Molecular and morphological characterization of a novel dihydroanatoxin-a producing Microcoleus species (cyanobacteria) from the Russian River, California, USA.</title>
        <authorList>
            <person name="Conklin K.Y."/>
            <person name="Stancheva R."/>
            <person name="Otten T.G."/>
            <person name="Fadness R."/>
            <person name="Boyer G.L."/>
            <person name="Read B."/>
            <person name="Zhang X."/>
            <person name="Sheath R.G."/>
        </authorList>
    </citation>
    <scope>NUCLEOTIDE SEQUENCE [LARGE SCALE GENOMIC DNA]</scope>
    <source>
        <strain evidence="1 2">PTRS2</strain>
    </source>
</reference>
<proteinExistence type="predicted"/>
<name>A0ABU8YP82_9CYAN</name>
<protein>
    <submittedName>
        <fullName evidence="1">Uncharacterized protein</fullName>
    </submittedName>
</protein>
<keyword evidence="2" id="KW-1185">Reference proteome</keyword>
<dbReference type="RefSeq" id="WP_340524100.1">
    <property type="nucleotide sequence ID" value="NZ_JBBLXS010000192.1"/>
</dbReference>
<comment type="caution">
    <text evidence="1">The sequence shown here is derived from an EMBL/GenBank/DDBJ whole genome shotgun (WGS) entry which is preliminary data.</text>
</comment>
<organism evidence="1 2">
    <name type="scientific">Microcoleus anatoxicus PTRS2</name>
    <dbReference type="NCBI Taxonomy" id="2705321"/>
    <lineage>
        <taxon>Bacteria</taxon>
        <taxon>Bacillati</taxon>
        <taxon>Cyanobacteriota</taxon>
        <taxon>Cyanophyceae</taxon>
        <taxon>Oscillatoriophycideae</taxon>
        <taxon>Oscillatoriales</taxon>
        <taxon>Microcoleaceae</taxon>
        <taxon>Microcoleus</taxon>
        <taxon>Microcoleus anatoxicus</taxon>
    </lineage>
</organism>
<dbReference type="Proteomes" id="UP001384579">
    <property type="component" value="Unassembled WGS sequence"/>
</dbReference>
<evidence type="ECO:0000313" key="1">
    <source>
        <dbReference type="EMBL" id="MEK0186214.1"/>
    </source>
</evidence>